<dbReference type="PANTHER" id="PTHR23146:SF0">
    <property type="entry name" value="RNA POLYMERASE-ASSOCIATED PROTEIN LEO1"/>
    <property type="match status" value="1"/>
</dbReference>
<name>A0A0M3QY26_DROBS</name>
<dbReference type="EMBL" id="CP012526">
    <property type="protein sequence ID" value="ALC46889.1"/>
    <property type="molecule type" value="Genomic_DNA"/>
</dbReference>
<evidence type="ECO:0000313" key="2">
    <source>
        <dbReference type="EMBL" id="ALC46889.1"/>
    </source>
</evidence>
<dbReference type="InterPro" id="IPR007149">
    <property type="entry name" value="Leo1"/>
</dbReference>
<dbReference type="GO" id="GO:0032968">
    <property type="term" value="P:positive regulation of transcription elongation by RNA polymerase II"/>
    <property type="evidence" value="ECO:0007669"/>
    <property type="project" value="TreeGrafter"/>
</dbReference>
<dbReference type="AlphaFoldDB" id="A0A0M3QY26"/>
<dbReference type="PANTHER" id="PTHR23146">
    <property type="entry name" value="LEO1 PROTEIN"/>
    <property type="match status" value="1"/>
</dbReference>
<feature type="region of interest" description="Disordered" evidence="1">
    <location>
        <begin position="1"/>
        <end position="39"/>
    </location>
</feature>
<dbReference type="Proteomes" id="UP000494163">
    <property type="component" value="Chromosome 3R"/>
</dbReference>
<reference evidence="2 3" key="1">
    <citation type="submission" date="2015-08" db="EMBL/GenBank/DDBJ databases">
        <title>Ancestral chromatin configuration constrains chromatin evolution on differentiating sex chromosomes in Drosophila.</title>
        <authorList>
            <person name="Zhou Q."/>
            <person name="Bachtrog D."/>
        </authorList>
    </citation>
    <scope>NUCLEOTIDE SEQUENCE [LARGE SCALE GENOMIC DNA]</scope>
    <source>
        <tissue evidence="2">Whole larvae</tissue>
    </source>
</reference>
<dbReference type="OrthoDB" id="20844at2759"/>
<dbReference type="GO" id="GO:0006368">
    <property type="term" value="P:transcription elongation by RNA polymerase II"/>
    <property type="evidence" value="ECO:0007669"/>
    <property type="project" value="InterPro"/>
</dbReference>
<sequence>MSNDSIEPKYQVTKKAPMRRSRAACHKSSDSDDCVKPPTASIATKSAELPKKMSAAQRARNHYHEICGQFRLELKQKLNCEYFVELPAIRNSLAKAQPKCLRIPKFLQFEEQAYDPETYQSKPTGHKPNTTVRWCHSKDTASGKLIAQSNAFLVTWEDKTQTLHVGDEVFELDSRKLEPVKNHWYLRFDAYYQRLCGINEQITLRTQPELSQSEVNK</sequence>
<dbReference type="Pfam" id="PF04004">
    <property type="entry name" value="Leo1"/>
    <property type="match status" value="1"/>
</dbReference>
<protein>
    <submittedName>
        <fullName evidence="2">Maker214</fullName>
    </submittedName>
</protein>
<feature type="compositionally biased region" description="Basic residues" evidence="1">
    <location>
        <begin position="16"/>
        <end position="25"/>
    </location>
</feature>
<dbReference type="STRING" id="30019.A0A0M3QY26"/>
<dbReference type="GO" id="GO:1990269">
    <property type="term" value="F:RNA polymerase II C-terminal domain phosphoserine binding"/>
    <property type="evidence" value="ECO:0007669"/>
    <property type="project" value="TreeGrafter"/>
</dbReference>
<evidence type="ECO:0000313" key="3">
    <source>
        <dbReference type="Proteomes" id="UP000494163"/>
    </source>
</evidence>
<evidence type="ECO:0000256" key="1">
    <source>
        <dbReference type="SAM" id="MobiDB-lite"/>
    </source>
</evidence>
<keyword evidence="3" id="KW-1185">Reference proteome</keyword>
<gene>
    <name evidence="2" type="ORF">Dbus_chr3Rg1639</name>
</gene>
<organism evidence="2 3">
    <name type="scientific">Drosophila busckii</name>
    <name type="common">Fruit fly</name>
    <dbReference type="NCBI Taxonomy" id="30019"/>
    <lineage>
        <taxon>Eukaryota</taxon>
        <taxon>Metazoa</taxon>
        <taxon>Ecdysozoa</taxon>
        <taxon>Arthropoda</taxon>
        <taxon>Hexapoda</taxon>
        <taxon>Insecta</taxon>
        <taxon>Pterygota</taxon>
        <taxon>Neoptera</taxon>
        <taxon>Endopterygota</taxon>
        <taxon>Diptera</taxon>
        <taxon>Brachycera</taxon>
        <taxon>Muscomorpha</taxon>
        <taxon>Ephydroidea</taxon>
        <taxon>Drosophilidae</taxon>
        <taxon>Drosophila</taxon>
    </lineage>
</organism>
<proteinExistence type="predicted"/>
<dbReference type="GO" id="GO:0016593">
    <property type="term" value="C:Cdc73/Paf1 complex"/>
    <property type="evidence" value="ECO:0007669"/>
    <property type="project" value="InterPro"/>
</dbReference>
<accession>A0A0M3QY26</accession>